<comment type="caution">
    <text evidence="7">The sequence shown here is derived from an EMBL/GenBank/DDBJ whole genome shotgun (WGS) entry which is preliminary data.</text>
</comment>
<dbReference type="PANTHER" id="PTHR11609:SF5">
    <property type="entry name" value="PHOSPHORIBOSYLAMINOIMIDAZOLE CARBOXYLASE"/>
    <property type="match status" value="1"/>
</dbReference>
<dbReference type="Pfam" id="PF22660">
    <property type="entry name" value="RS_preATP-grasp-like"/>
    <property type="match status" value="1"/>
</dbReference>
<dbReference type="RefSeq" id="WP_235313327.1">
    <property type="nucleotide sequence ID" value="NZ_JAKGAS010000007.1"/>
</dbReference>
<evidence type="ECO:0000256" key="3">
    <source>
        <dbReference type="ARBA" id="ARBA00022840"/>
    </source>
</evidence>
<feature type="binding site" evidence="4">
    <location>
        <begin position="258"/>
        <end position="259"/>
    </location>
    <ligand>
        <name>ATP</name>
        <dbReference type="ChEBI" id="CHEBI:30616"/>
    </ligand>
</feature>
<evidence type="ECO:0000313" key="8">
    <source>
        <dbReference type="Proteomes" id="UP001521137"/>
    </source>
</evidence>
<dbReference type="GO" id="GO:0034028">
    <property type="term" value="F:5-(carboxyamino)imidazole ribonucleotide synthase activity"/>
    <property type="evidence" value="ECO:0007669"/>
    <property type="project" value="UniProtKB-EC"/>
</dbReference>
<dbReference type="InterPro" id="IPR011054">
    <property type="entry name" value="Rudment_hybrid_motif"/>
</dbReference>
<dbReference type="NCBIfam" id="TIGR01161">
    <property type="entry name" value="purK"/>
    <property type="match status" value="1"/>
</dbReference>
<feature type="binding site" evidence="4">
    <location>
        <position position="181"/>
    </location>
    <ligand>
        <name>ATP</name>
        <dbReference type="ChEBI" id="CHEBI:30616"/>
    </ligand>
</feature>
<feature type="domain" description="ATP-grasp" evidence="6">
    <location>
        <begin position="97"/>
        <end position="288"/>
    </location>
</feature>
<dbReference type="SUPFAM" id="SSF56059">
    <property type="entry name" value="Glutathione synthetase ATP-binding domain-like"/>
    <property type="match status" value="1"/>
</dbReference>
<dbReference type="InterPro" id="IPR054350">
    <property type="entry name" value="PurT/PurK_preATP-grasp"/>
</dbReference>
<dbReference type="InterPro" id="IPR003135">
    <property type="entry name" value="ATP-grasp_carboxylate-amine"/>
</dbReference>
<feature type="binding site" evidence="4">
    <location>
        <position position="133"/>
    </location>
    <ligand>
        <name>ATP</name>
        <dbReference type="ChEBI" id="CHEBI:30616"/>
    </ligand>
</feature>
<feature type="binding site" evidence="4">
    <location>
        <position position="93"/>
    </location>
    <ligand>
        <name>ATP</name>
        <dbReference type="ChEBI" id="CHEBI:30616"/>
    </ligand>
</feature>
<dbReference type="Gene3D" id="3.40.50.20">
    <property type="match status" value="1"/>
</dbReference>
<dbReference type="EMBL" id="JAKGAS010000007">
    <property type="protein sequence ID" value="MCF2949228.1"/>
    <property type="molecule type" value="Genomic_DNA"/>
</dbReference>
<dbReference type="Gene3D" id="3.30.470.20">
    <property type="entry name" value="ATP-grasp fold, B domain"/>
    <property type="match status" value="1"/>
</dbReference>
<evidence type="ECO:0000259" key="6">
    <source>
        <dbReference type="PROSITE" id="PS50975"/>
    </source>
</evidence>
<keyword evidence="8" id="KW-1185">Reference proteome</keyword>
<dbReference type="NCBIfam" id="NF004679">
    <property type="entry name" value="PRK06019.1-5"/>
    <property type="match status" value="1"/>
</dbReference>
<protein>
    <recommendedName>
        <fullName evidence="4 5">N5-carboxyaminoimidazole ribonucleotide synthase</fullName>
        <shortName evidence="4 5">N5-CAIR synthase</shortName>
        <ecNumber evidence="4 5">6.3.4.18</ecNumber>
    </recommendedName>
    <alternativeName>
        <fullName evidence="4 5">5-(carboxyamino)imidazole ribonucleotide synthetase</fullName>
    </alternativeName>
</protein>
<comment type="pathway">
    <text evidence="4 5">Purine metabolism; IMP biosynthesis via de novo pathway; 5-amino-1-(5-phospho-D-ribosyl)imidazole-4-carboxylate from 5-amino-1-(5-phospho-D-ribosyl)imidazole (N5-CAIR route): step 1/2.</text>
</comment>
<feature type="binding site" evidence="4">
    <location>
        <begin position="138"/>
        <end position="144"/>
    </location>
    <ligand>
        <name>ATP</name>
        <dbReference type="ChEBI" id="CHEBI:30616"/>
    </ligand>
</feature>
<dbReference type="InterPro" id="IPR016185">
    <property type="entry name" value="PreATP-grasp_dom_sf"/>
</dbReference>
<sequence>MSILVLGSGQLARMMSLAAAPIGVEVQAVDVSNHKIVDPVTKLASNHSLDKILQEVDAVTAEFEHIPEDLLATVHASGKLKPSAEAILTGADRVREKTLLEKLKIANCPFDIITNIEQLDAAVEKLGEQLIIKASRDGYDGYGQWRMQNKSELTTLKQTLSKLDLNKVPLVVEKMLNFERELSLVAVRSSEGQLAYYPLAENLHHQGQLHVSIAPATNVDEALNQQAQQIFNKLAESLDYVGVLAVEFFQLGDTLLVNEIAPRVHNSGHWTMQGADTCQFENHIRAVRGLPLGSTKVTSHTAMINIIGCSSFNRDMLSIPGCHLHWYGKNPRKKRKMGHFNLCADSYAELSKSIDRLSEYVPLEFFPMLTDEAARLAKL</sequence>
<feature type="binding site" evidence="4">
    <location>
        <position position="204"/>
    </location>
    <ligand>
        <name>ATP</name>
        <dbReference type="ChEBI" id="CHEBI:30616"/>
    </ligand>
</feature>
<dbReference type="HAMAP" id="MF_01928">
    <property type="entry name" value="PurK"/>
    <property type="match status" value="1"/>
</dbReference>
<dbReference type="Gene3D" id="3.30.1490.20">
    <property type="entry name" value="ATP-grasp fold, A domain"/>
    <property type="match status" value="1"/>
</dbReference>
<keyword evidence="2 4" id="KW-0658">Purine biosynthesis</keyword>
<evidence type="ECO:0000256" key="4">
    <source>
        <dbReference type="HAMAP-Rule" id="MF_01928"/>
    </source>
</evidence>
<dbReference type="SUPFAM" id="SSF52440">
    <property type="entry name" value="PreATP-grasp domain"/>
    <property type="match status" value="1"/>
</dbReference>
<organism evidence="7 8">
    <name type="scientific">Paraglaciecola algarum</name>
    <dbReference type="NCBI Taxonomy" id="3050085"/>
    <lineage>
        <taxon>Bacteria</taxon>
        <taxon>Pseudomonadati</taxon>
        <taxon>Pseudomonadota</taxon>
        <taxon>Gammaproteobacteria</taxon>
        <taxon>Alteromonadales</taxon>
        <taxon>Alteromonadaceae</taxon>
        <taxon>Paraglaciecola</taxon>
    </lineage>
</organism>
<dbReference type="InterPro" id="IPR011761">
    <property type="entry name" value="ATP-grasp"/>
</dbReference>
<gene>
    <name evidence="4 5" type="primary">purK</name>
    <name evidence="7" type="ORF">L0668_13995</name>
</gene>
<proteinExistence type="inferred from homology"/>
<dbReference type="PROSITE" id="PS50975">
    <property type="entry name" value="ATP_GRASP"/>
    <property type="match status" value="1"/>
</dbReference>
<dbReference type="InterPro" id="IPR013815">
    <property type="entry name" value="ATP_grasp_subdomain_1"/>
</dbReference>
<dbReference type="EC" id="6.3.4.18" evidence="4 5"/>
<evidence type="ECO:0000256" key="1">
    <source>
        <dbReference type="ARBA" id="ARBA00022741"/>
    </source>
</evidence>
<comment type="function">
    <text evidence="5">Catalyzes the ATP-dependent conversion of 5-aminoimidazole ribonucleotide (AIR) and HCO(3)- to N5-carboxyaminoimidazole ribonucleotide (N5-CAIR).</text>
</comment>
<evidence type="ECO:0000313" key="7">
    <source>
        <dbReference type="EMBL" id="MCF2949228.1"/>
    </source>
</evidence>
<dbReference type="InterPro" id="IPR040686">
    <property type="entry name" value="PurK_C"/>
</dbReference>
<keyword evidence="4 5" id="KW-0436">Ligase</keyword>
<comment type="subunit">
    <text evidence="4 5">Homodimer.</text>
</comment>
<dbReference type="SUPFAM" id="SSF51246">
    <property type="entry name" value="Rudiment single hybrid motif"/>
    <property type="match status" value="1"/>
</dbReference>
<dbReference type="Proteomes" id="UP001521137">
    <property type="component" value="Unassembled WGS sequence"/>
</dbReference>
<name>A0ABS9D8G0_9ALTE</name>
<accession>A0ABS9D8G0</accession>
<dbReference type="Pfam" id="PF02222">
    <property type="entry name" value="ATP-grasp"/>
    <property type="match status" value="1"/>
</dbReference>
<dbReference type="InterPro" id="IPR005875">
    <property type="entry name" value="PurK"/>
</dbReference>
<evidence type="ECO:0000256" key="5">
    <source>
        <dbReference type="RuleBase" id="RU361200"/>
    </source>
</evidence>
<keyword evidence="3 4" id="KW-0067">ATP-binding</keyword>
<comment type="similarity">
    <text evidence="4 5">Belongs to the PurK/PurT family.</text>
</comment>
<dbReference type="Pfam" id="PF17769">
    <property type="entry name" value="PurK_C"/>
    <property type="match status" value="1"/>
</dbReference>
<reference evidence="7 8" key="1">
    <citation type="submission" date="2022-01" db="EMBL/GenBank/DDBJ databases">
        <title>Paraglaciecola sp. G1-23.</title>
        <authorList>
            <person name="Jin M.S."/>
            <person name="Han D.M."/>
            <person name="Kim H.M."/>
            <person name="Jeon C.O."/>
        </authorList>
    </citation>
    <scope>NUCLEOTIDE SEQUENCE [LARGE SCALE GENOMIC DNA]</scope>
    <source>
        <strain evidence="7 8">G1-23</strain>
    </source>
</reference>
<keyword evidence="1 4" id="KW-0547">Nucleotide-binding</keyword>
<evidence type="ECO:0000256" key="2">
    <source>
        <dbReference type="ARBA" id="ARBA00022755"/>
    </source>
</evidence>
<comment type="function">
    <text evidence="4">Catalyzes the ATP-dependent conversion of 5-aminoimidazole ribonucleotide (AIR) and HCO(3)(-) to N5-carboxyaminoimidazole ribonucleotide (N5-CAIR).</text>
</comment>
<comment type="catalytic activity">
    <reaction evidence="4 5">
        <text>5-amino-1-(5-phospho-beta-D-ribosyl)imidazole + hydrogencarbonate + ATP = 5-carboxyamino-1-(5-phospho-D-ribosyl)imidazole + ADP + phosphate + 2 H(+)</text>
        <dbReference type="Rhea" id="RHEA:19317"/>
        <dbReference type="ChEBI" id="CHEBI:15378"/>
        <dbReference type="ChEBI" id="CHEBI:17544"/>
        <dbReference type="ChEBI" id="CHEBI:30616"/>
        <dbReference type="ChEBI" id="CHEBI:43474"/>
        <dbReference type="ChEBI" id="CHEBI:58730"/>
        <dbReference type="ChEBI" id="CHEBI:137981"/>
        <dbReference type="ChEBI" id="CHEBI:456216"/>
        <dbReference type="EC" id="6.3.4.18"/>
    </reaction>
</comment>
<dbReference type="PANTHER" id="PTHR11609">
    <property type="entry name" value="PURINE BIOSYNTHESIS PROTEIN 6/7, PUR6/7"/>
    <property type="match status" value="1"/>
</dbReference>
<feature type="binding site" evidence="4">
    <location>
        <begin position="173"/>
        <end position="176"/>
    </location>
    <ligand>
        <name>ATP</name>
        <dbReference type="ChEBI" id="CHEBI:30616"/>
    </ligand>
</feature>